<dbReference type="InterPro" id="IPR002782">
    <property type="entry name" value="Mut7-C_RNAse_dom"/>
</dbReference>
<dbReference type="Proteomes" id="UP001570511">
    <property type="component" value="Unassembled WGS sequence"/>
</dbReference>
<organism evidence="2 3">
    <name type="scientific">Halobellus rubicundus</name>
    <dbReference type="NCBI Taxonomy" id="2996466"/>
    <lineage>
        <taxon>Archaea</taxon>
        <taxon>Methanobacteriati</taxon>
        <taxon>Methanobacteriota</taxon>
        <taxon>Stenosarchaea group</taxon>
        <taxon>Halobacteria</taxon>
        <taxon>Halobacteriales</taxon>
        <taxon>Haloferacaceae</taxon>
        <taxon>Halobellus</taxon>
    </lineage>
</organism>
<evidence type="ECO:0000313" key="2">
    <source>
        <dbReference type="EMBL" id="MFA1610468.1"/>
    </source>
</evidence>
<dbReference type="PANTHER" id="PTHR39081">
    <property type="entry name" value="MUT7-C DOMAIN-CONTAINING PROTEIN"/>
    <property type="match status" value="1"/>
</dbReference>
<protein>
    <submittedName>
        <fullName evidence="2">Mut7-C RNAse domain-containing protein</fullName>
    </submittedName>
</protein>
<evidence type="ECO:0000313" key="3">
    <source>
        <dbReference type="Proteomes" id="UP001570511"/>
    </source>
</evidence>
<gene>
    <name evidence="2" type="ORF">OS889_05555</name>
</gene>
<dbReference type="Pfam" id="PF01927">
    <property type="entry name" value="Mut7-C"/>
    <property type="match status" value="1"/>
</dbReference>
<dbReference type="EMBL" id="JBGNYA010000001">
    <property type="protein sequence ID" value="MFA1610468.1"/>
    <property type="molecule type" value="Genomic_DNA"/>
</dbReference>
<sequence>MTDRTTDEAANDRAGTDPSRLLLDAMLGKLTTYLRMCGYDAAYVLERDGERARPDSDPGDDEIAAMARASDRTLLTRDSDLAARVDGAVLVKSKDVRQQLREVDDAGYDLSLSESPKRCAACNGELRSVDADESLPSYAPDPAETDCWRCLDCGQAFWKGSHWDDVAETLGEL</sequence>
<feature type="domain" description="Mut7-C RNAse" evidence="1">
    <location>
        <begin position="20"/>
        <end position="169"/>
    </location>
</feature>
<name>A0ABD5M9B1_9EURY</name>
<proteinExistence type="predicted"/>
<dbReference type="PANTHER" id="PTHR39081:SF1">
    <property type="entry name" value="MUT7-C RNASE DOMAIN-CONTAINING PROTEIN"/>
    <property type="match status" value="1"/>
</dbReference>
<comment type="caution">
    <text evidence="2">The sequence shown here is derived from an EMBL/GenBank/DDBJ whole genome shotgun (WGS) entry which is preliminary data.</text>
</comment>
<accession>A0ABD5M9B1</accession>
<dbReference type="AlphaFoldDB" id="A0ABD5M9B1"/>
<evidence type="ECO:0000259" key="1">
    <source>
        <dbReference type="Pfam" id="PF01927"/>
    </source>
</evidence>
<keyword evidence="3" id="KW-1185">Reference proteome</keyword>
<reference evidence="2 3" key="1">
    <citation type="submission" date="2024-08" db="EMBL/GenBank/DDBJ databases">
        <title>Halobellus sp. MBLA0158 whole genome sequence.</title>
        <authorList>
            <person name="Hwang C.Y."/>
            <person name="Cho E.-S."/>
            <person name="Seo M.-J."/>
        </authorList>
    </citation>
    <scope>NUCLEOTIDE SEQUENCE [LARGE SCALE GENOMIC DNA]</scope>
    <source>
        <strain evidence="2 3">MBLA0158</strain>
    </source>
</reference>
<dbReference type="RefSeq" id="WP_372388029.1">
    <property type="nucleotide sequence ID" value="NZ_JBGNYA010000001.1"/>
</dbReference>